<dbReference type="AlphaFoldDB" id="A0A0A7LET5"/>
<feature type="binding site" evidence="15">
    <location>
        <begin position="34"/>
        <end position="38"/>
    </location>
    <ligand>
        <name>GTP</name>
        <dbReference type="ChEBI" id="CHEBI:37565"/>
        <label>1</label>
    </ligand>
</feature>
<evidence type="ECO:0000313" key="19">
    <source>
        <dbReference type="EMBL" id="AIZ56026.1"/>
    </source>
</evidence>
<evidence type="ECO:0000256" key="2">
    <source>
        <dbReference type="ARBA" id="ARBA00022448"/>
    </source>
</evidence>
<dbReference type="GO" id="GO:0046872">
    <property type="term" value="F:metal ion binding"/>
    <property type="evidence" value="ECO:0007669"/>
    <property type="project" value="UniProtKB-KW"/>
</dbReference>
<feature type="transmembrane region" description="Helical" evidence="17">
    <location>
        <begin position="279"/>
        <end position="297"/>
    </location>
</feature>
<dbReference type="InterPro" id="IPR027417">
    <property type="entry name" value="P-loop_NTPase"/>
</dbReference>
<dbReference type="Pfam" id="PF17910">
    <property type="entry name" value="FeoB_Cyto"/>
    <property type="match status" value="1"/>
</dbReference>
<evidence type="ECO:0000256" key="1">
    <source>
        <dbReference type="ARBA" id="ARBA00004429"/>
    </source>
</evidence>
<feature type="domain" description="FeoB-type G" evidence="18">
    <location>
        <begin position="2"/>
        <end position="163"/>
    </location>
</feature>
<keyword evidence="8 17" id="KW-1133">Transmembrane helix</keyword>
<comment type="subcellular location">
    <subcellularLocation>
        <location evidence="1">Cell inner membrane</location>
        <topology evidence="1">Multi-pass membrane protein</topology>
    </subcellularLocation>
</comment>
<keyword evidence="5" id="KW-0997">Cell inner membrane</keyword>
<dbReference type="FunFam" id="3.40.50.300:FF:000426">
    <property type="entry name" value="Ferrous iron transport protein B"/>
    <property type="match status" value="1"/>
</dbReference>
<dbReference type="HOGENOM" id="CLU_013350_2_0_2"/>
<name>A0A0A7LET5_9ARCH</name>
<dbReference type="Gene3D" id="3.40.50.300">
    <property type="entry name" value="P-loop containing nucleotide triphosphate hydrolases"/>
    <property type="match status" value="1"/>
</dbReference>
<evidence type="ECO:0000256" key="7">
    <source>
        <dbReference type="ARBA" id="ARBA00022741"/>
    </source>
</evidence>
<feature type="binding site" evidence="16">
    <location>
        <position position="20"/>
    </location>
    <ligand>
        <name>Mg(2+)</name>
        <dbReference type="ChEBI" id="CHEBI:18420"/>
        <label>2</label>
    </ligand>
</feature>
<feature type="binding site" evidence="16">
    <location>
        <position position="23"/>
    </location>
    <ligand>
        <name>Mg(2+)</name>
        <dbReference type="ChEBI" id="CHEBI:18420"/>
        <label>2</label>
    </ligand>
</feature>
<dbReference type="GO" id="GO:0015093">
    <property type="term" value="F:ferrous iron transmembrane transporter activity"/>
    <property type="evidence" value="ECO:0007669"/>
    <property type="project" value="UniProtKB-UniRule"/>
</dbReference>
<feature type="transmembrane region" description="Helical" evidence="17">
    <location>
        <begin position="357"/>
        <end position="378"/>
    </location>
</feature>
<dbReference type="InterPro" id="IPR003373">
    <property type="entry name" value="Fe2_transport_prot-B"/>
</dbReference>
<keyword evidence="16" id="KW-0460">Magnesium</keyword>
<dbReference type="GO" id="GO:0005886">
    <property type="term" value="C:plasma membrane"/>
    <property type="evidence" value="ECO:0007669"/>
    <property type="project" value="UniProtKB-SubCell"/>
</dbReference>
<sequence length="704" mass="76612">MTVKIALAGNPNCGKTSLFNKLTGSSQRVGNWTGVTVELKEGNLRNREDVIIVDLPGIYSLSPYSPEEIVTRDFLLNERPDAVINIVDASNLERNLYLTTQILSIGIPTIIALNMMDVAANSGIRIDVAKLSKDLGCKIVETTAVKGHGVNELTETVMSVVGTEHSTGLRFSKELEMYVSMAEGCIKGKVPDNVKRWYAIKLLEKDEKAGAKIDRETKGEIETIVSLMEREMGWDADSIVAEERYELIGKILGGSLDKSGVIRNETTSDRIDRIVTNRWLGIPIFILIMFAIYFIAIETIGGWGTAELNNYIANTVMPSAKSWLTDAGAADWLTGLIVNGIIAGVGAVIGFLPQILVLFLVLVILEECGYMARVAFIMDHILRRFGLSGKSFIAVLVGMGCGVPGIMASRTIEGRTERKITAMVVTFIPCSAKLPVIAMIAGALFGRSAFVAISVYVIGIICILMSGVILKKWKSLAGTPSPFIMELPQYHIPHFVSVVRSMFERAWAFVRNAGTFVLLACIAVWFLSTFDWGMHTVDPNDSMMADIGNVLRYVFVPLGYGDDWQFTTATITGLLSKENIVGTMGVLFSSESSGEGLWNIVGSMLTPAAGYSFLIFNMICAPCVAAMGAMRAELGSWKETAKAVAYQCILAYSISLIVYQFAGLFFGNGLGLGIVPAVIVLAVLIYIVIAKEPFGILRRRTNVS</sequence>
<evidence type="ECO:0000256" key="9">
    <source>
        <dbReference type="ARBA" id="ARBA00023004"/>
    </source>
</evidence>
<feature type="transmembrane region" description="Helical" evidence="17">
    <location>
        <begin position="450"/>
        <end position="470"/>
    </location>
</feature>
<evidence type="ECO:0000256" key="15">
    <source>
        <dbReference type="PIRSR" id="PIRSR603373-1"/>
    </source>
</evidence>
<feature type="binding site" evidence="15">
    <location>
        <begin position="54"/>
        <end position="57"/>
    </location>
    <ligand>
        <name>GTP</name>
        <dbReference type="ChEBI" id="CHEBI:37565"/>
        <label>1</label>
    </ligand>
</feature>
<evidence type="ECO:0000256" key="4">
    <source>
        <dbReference type="ARBA" id="ARBA00022496"/>
    </source>
</evidence>
<keyword evidence="10" id="KW-0406">Ion transport</keyword>
<keyword evidence="9" id="KW-0408">Iron</keyword>
<dbReference type="InterPro" id="IPR011642">
    <property type="entry name" value="Gate_dom"/>
</dbReference>
<evidence type="ECO:0000256" key="12">
    <source>
        <dbReference type="ARBA" id="ARBA00023136"/>
    </source>
</evidence>
<feature type="transmembrane region" description="Helical" evidence="17">
    <location>
        <begin position="644"/>
        <end position="666"/>
    </location>
</feature>
<evidence type="ECO:0000313" key="20">
    <source>
        <dbReference type="Proteomes" id="UP000030787"/>
    </source>
</evidence>
<organism evidence="19 20">
    <name type="scientific">Candidatus Methanoplasma termitum</name>
    <dbReference type="NCBI Taxonomy" id="1577791"/>
    <lineage>
        <taxon>Archaea</taxon>
        <taxon>Methanobacteriati</taxon>
        <taxon>Thermoplasmatota</taxon>
        <taxon>Thermoplasmata</taxon>
        <taxon>Methanomassiliicoccales</taxon>
        <taxon>Methanomassiliicoccaceae</taxon>
        <taxon>Candidatus Methanoplasma</taxon>
    </lineage>
</organism>
<evidence type="ECO:0000256" key="16">
    <source>
        <dbReference type="PIRSR" id="PIRSR603373-2"/>
    </source>
</evidence>
<keyword evidence="2" id="KW-0813">Transport</keyword>
<evidence type="ECO:0000256" key="8">
    <source>
        <dbReference type="ARBA" id="ARBA00022989"/>
    </source>
</evidence>
<dbReference type="Gene3D" id="1.10.287.1770">
    <property type="match status" value="1"/>
</dbReference>
<evidence type="ECO:0000259" key="18">
    <source>
        <dbReference type="PROSITE" id="PS51711"/>
    </source>
</evidence>
<dbReference type="Pfam" id="PF07664">
    <property type="entry name" value="FeoB_C"/>
    <property type="match status" value="1"/>
</dbReference>
<evidence type="ECO:0000256" key="17">
    <source>
        <dbReference type="SAM" id="Phobius"/>
    </source>
</evidence>
<dbReference type="NCBIfam" id="TIGR00437">
    <property type="entry name" value="feoB"/>
    <property type="match status" value="1"/>
</dbReference>
<evidence type="ECO:0000256" key="6">
    <source>
        <dbReference type="ARBA" id="ARBA00022692"/>
    </source>
</evidence>
<feature type="transmembrane region" description="Helical" evidence="17">
    <location>
        <begin position="390"/>
        <end position="408"/>
    </location>
</feature>
<dbReference type="InterPro" id="IPR011640">
    <property type="entry name" value="Fe2_transport_prot_B_C"/>
</dbReference>
<keyword evidence="3" id="KW-1003">Cell membrane</keyword>
<feature type="transmembrane region" description="Helical" evidence="17">
    <location>
        <begin position="420"/>
        <end position="444"/>
    </location>
</feature>
<feature type="binding site" evidence="16">
    <location>
        <position position="24"/>
    </location>
    <ligand>
        <name>Mg(2+)</name>
        <dbReference type="ChEBI" id="CHEBI:18420"/>
        <label>2</label>
    </ligand>
</feature>
<dbReference type="PANTHER" id="PTHR43185:SF1">
    <property type="entry name" value="FE(2+) TRANSPORTER FEOB"/>
    <property type="match status" value="1"/>
</dbReference>
<evidence type="ECO:0000256" key="13">
    <source>
        <dbReference type="ARBA" id="ARBA00031200"/>
    </source>
</evidence>
<keyword evidence="7 15" id="KW-0547">Nucleotide-binding</keyword>
<dbReference type="SUPFAM" id="SSF52540">
    <property type="entry name" value="P-loop containing nucleoside triphosphate hydrolases"/>
    <property type="match status" value="1"/>
</dbReference>
<keyword evidence="6 17" id="KW-0812">Transmembrane</keyword>
<dbReference type="InterPro" id="IPR050860">
    <property type="entry name" value="FeoB_GTPase"/>
</dbReference>
<dbReference type="PANTHER" id="PTHR43185">
    <property type="entry name" value="FERROUS IRON TRANSPORT PROTEIN B"/>
    <property type="match status" value="1"/>
</dbReference>
<dbReference type="CDD" id="cd01879">
    <property type="entry name" value="FeoB"/>
    <property type="match status" value="1"/>
</dbReference>
<evidence type="ECO:0000256" key="3">
    <source>
        <dbReference type="ARBA" id="ARBA00022475"/>
    </source>
</evidence>
<keyword evidence="11 15" id="KW-0342">GTP-binding</keyword>
<dbReference type="GeneID" id="24817796"/>
<feature type="transmembrane region" description="Helical" evidence="17">
    <location>
        <begin position="509"/>
        <end position="528"/>
    </location>
</feature>
<keyword evidence="16" id="KW-0479">Metal-binding</keyword>
<proteinExistence type="predicted"/>
<feature type="transmembrane region" description="Helical" evidence="17">
    <location>
        <begin position="608"/>
        <end position="632"/>
    </location>
</feature>
<reference evidence="19 20" key="1">
    <citation type="journal article" date="2014" name="Appl. Environ. Microbiol.">
        <title>Comparative Genome Analysis of 'Candidatus Methanoplasma termitum' Indicates a New Mode of Energy Metabolism in the Seventh Order of Methanogens.</title>
        <authorList>
            <person name="Lang K."/>
            <person name="Schuldes J."/>
            <person name="Klingl A."/>
            <person name="Poehlein A."/>
            <person name="Daniel R."/>
            <person name="Brune A."/>
        </authorList>
    </citation>
    <scope>NUCLEOTIDE SEQUENCE [LARGE SCALE GENOMIC DNA]</scope>
    <source>
        <strain evidence="20">Mpt1</strain>
    </source>
</reference>
<dbReference type="OrthoDB" id="85305at2157"/>
<dbReference type="KEGG" id="mear:Mpt1_c01220"/>
<feature type="transmembrane region" description="Helical" evidence="17">
    <location>
        <begin position="672"/>
        <end position="690"/>
    </location>
</feature>
<evidence type="ECO:0000256" key="5">
    <source>
        <dbReference type="ARBA" id="ARBA00022519"/>
    </source>
</evidence>
<dbReference type="PROSITE" id="PS51711">
    <property type="entry name" value="G_FEOB"/>
    <property type="match status" value="1"/>
</dbReference>
<feature type="transmembrane region" description="Helical" evidence="17">
    <location>
        <begin position="332"/>
        <end position="352"/>
    </location>
</feature>
<dbReference type="Pfam" id="PF02421">
    <property type="entry name" value="FeoB_N"/>
    <property type="match status" value="1"/>
</dbReference>
<dbReference type="InterPro" id="IPR030389">
    <property type="entry name" value="G_FEOB_dom"/>
</dbReference>
<protein>
    <recommendedName>
        <fullName evidence="13 14">Ferrous iron transport protein B</fullName>
    </recommendedName>
</protein>
<feature type="binding site" evidence="15">
    <location>
        <begin position="114"/>
        <end position="117"/>
    </location>
    <ligand>
        <name>GTP</name>
        <dbReference type="ChEBI" id="CHEBI:37565"/>
        <label>1</label>
    </ligand>
</feature>
<keyword evidence="20" id="KW-1185">Reference proteome</keyword>
<dbReference type="STRING" id="1577791.Mpt1_c01220"/>
<evidence type="ECO:0000256" key="14">
    <source>
        <dbReference type="NCBIfam" id="TIGR00437"/>
    </source>
</evidence>
<dbReference type="EMBL" id="CP010070">
    <property type="protein sequence ID" value="AIZ56026.1"/>
    <property type="molecule type" value="Genomic_DNA"/>
</dbReference>
<keyword evidence="12 17" id="KW-0472">Membrane</keyword>
<keyword evidence="4" id="KW-0410">Iron transport</keyword>
<evidence type="ECO:0000256" key="10">
    <source>
        <dbReference type="ARBA" id="ARBA00023065"/>
    </source>
</evidence>
<accession>A0A0A7LET5</accession>
<dbReference type="GO" id="GO:0005525">
    <property type="term" value="F:GTP binding"/>
    <property type="evidence" value="ECO:0007669"/>
    <property type="project" value="UniProtKB-KW"/>
</dbReference>
<feature type="binding site" evidence="15">
    <location>
        <begin position="9"/>
        <end position="16"/>
    </location>
    <ligand>
        <name>GTP</name>
        <dbReference type="ChEBI" id="CHEBI:37565"/>
        <label>1</label>
    </ligand>
</feature>
<dbReference type="Pfam" id="PF07670">
    <property type="entry name" value="Gate"/>
    <property type="match status" value="2"/>
</dbReference>
<dbReference type="RefSeq" id="WP_048111314.1">
    <property type="nucleotide sequence ID" value="NZ_CP010070.1"/>
</dbReference>
<dbReference type="InterPro" id="IPR041069">
    <property type="entry name" value="FeoB_Cyto"/>
</dbReference>
<gene>
    <name evidence="19" type="ORF">Mpt1_c01220</name>
</gene>
<evidence type="ECO:0000256" key="11">
    <source>
        <dbReference type="ARBA" id="ARBA00023134"/>
    </source>
</evidence>
<dbReference type="Proteomes" id="UP000030787">
    <property type="component" value="Chromosome"/>
</dbReference>